<name>A0A183WIS2_TRIRE</name>
<dbReference type="AlphaFoldDB" id="A0A183WIS2"/>
<proteinExistence type="predicted"/>
<dbReference type="Proteomes" id="UP000050795">
    <property type="component" value="Unassembled WGS sequence"/>
</dbReference>
<keyword evidence="1" id="KW-1185">Reference proteome</keyword>
<sequence>MSLSDNHFYLHLNDYLMKINILKSNYTNSATSDSVILTSFPLTARDHQQRDNDVNQNKYGSNCSIFHNDNSVTGLENRKKSESFLSSQLTTGASSTSSSSVSILSNLSQYTDDLWKYFINK</sequence>
<evidence type="ECO:0000313" key="1">
    <source>
        <dbReference type="Proteomes" id="UP000050795"/>
    </source>
</evidence>
<reference evidence="2" key="2">
    <citation type="submission" date="2023-11" db="UniProtKB">
        <authorList>
            <consortium name="WormBaseParasite"/>
        </authorList>
    </citation>
    <scope>IDENTIFICATION</scope>
</reference>
<reference evidence="1" key="1">
    <citation type="submission" date="2022-06" db="EMBL/GenBank/DDBJ databases">
        <authorList>
            <person name="Berger JAMES D."/>
            <person name="Berger JAMES D."/>
        </authorList>
    </citation>
    <scope>NUCLEOTIDE SEQUENCE [LARGE SCALE GENOMIC DNA]</scope>
</reference>
<evidence type="ECO:0000313" key="2">
    <source>
        <dbReference type="WBParaSite" id="TREG1_132060.1"/>
    </source>
</evidence>
<accession>A0A183WIS2</accession>
<dbReference type="WBParaSite" id="TREG1_132060.1">
    <property type="protein sequence ID" value="TREG1_132060.1"/>
    <property type="gene ID" value="TREG1_132060"/>
</dbReference>
<protein>
    <submittedName>
        <fullName evidence="2">Uncharacterized protein</fullName>
    </submittedName>
</protein>
<organism evidence="1 2">
    <name type="scientific">Trichobilharzia regenti</name>
    <name type="common">Nasal bird schistosome</name>
    <dbReference type="NCBI Taxonomy" id="157069"/>
    <lineage>
        <taxon>Eukaryota</taxon>
        <taxon>Metazoa</taxon>
        <taxon>Spiralia</taxon>
        <taxon>Lophotrochozoa</taxon>
        <taxon>Platyhelminthes</taxon>
        <taxon>Trematoda</taxon>
        <taxon>Digenea</taxon>
        <taxon>Strigeidida</taxon>
        <taxon>Schistosomatoidea</taxon>
        <taxon>Schistosomatidae</taxon>
        <taxon>Trichobilharzia</taxon>
    </lineage>
</organism>